<feature type="region of interest" description="Disordered" evidence="1">
    <location>
        <begin position="1"/>
        <end position="62"/>
    </location>
</feature>
<feature type="region of interest" description="Disordered" evidence="1">
    <location>
        <begin position="76"/>
        <end position="117"/>
    </location>
</feature>
<evidence type="ECO:0000313" key="2">
    <source>
        <dbReference type="EMBL" id="GMH32037.1"/>
    </source>
</evidence>
<feature type="compositionally biased region" description="Basic residues" evidence="1">
    <location>
        <begin position="98"/>
        <end position="108"/>
    </location>
</feature>
<sequence>MHISTLAEATNTAAGAGAPNNRSKLDIKSRITAPHLTAIKQRTQGQQSSSSSTQRTARTNYSLKKAIANYNNYKLTGNNVRETTEDRRESQRTWLNQRKSRASPKMKSKSTPANPSS</sequence>
<evidence type="ECO:0000256" key="1">
    <source>
        <dbReference type="SAM" id="MobiDB-lite"/>
    </source>
</evidence>
<feature type="compositionally biased region" description="Basic and acidic residues" evidence="1">
    <location>
        <begin position="82"/>
        <end position="91"/>
    </location>
</feature>
<keyword evidence="3" id="KW-1185">Reference proteome</keyword>
<proteinExistence type="predicted"/>
<protein>
    <submittedName>
        <fullName evidence="2">Uncharacterized protein</fullName>
    </submittedName>
</protein>
<dbReference type="Proteomes" id="UP001279734">
    <property type="component" value="Unassembled WGS sequence"/>
</dbReference>
<feature type="compositionally biased region" description="Low complexity" evidence="1">
    <location>
        <begin position="7"/>
        <end position="21"/>
    </location>
</feature>
<dbReference type="AlphaFoldDB" id="A0AAD3Y6Z4"/>
<comment type="caution">
    <text evidence="2">The sequence shown here is derived from an EMBL/GenBank/DDBJ whole genome shotgun (WGS) entry which is preliminary data.</text>
</comment>
<accession>A0AAD3Y6Z4</accession>
<evidence type="ECO:0000313" key="3">
    <source>
        <dbReference type="Proteomes" id="UP001279734"/>
    </source>
</evidence>
<organism evidence="2 3">
    <name type="scientific">Nepenthes gracilis</name>
    <name type="common">Slender pitcher plant</name>
    <dbReference type="NCBI Taxonomy" id="150966"/>
    <lineage>
        <taxon>Eukaryota</taxon>
        <taxon>Viridiplantae</taxon>
        <taxon>Streptophyta</taxon>
        <taxon>Embryophyta</taxon>
        <taxon>Tracheophyta</taxon>
        <taxon>Spermatophyta</taxon>
        <taxon>Magnoliopsida</taxon>
        <taxon>eudicotyledons</taxon>
        <taxon>Gunneridae</taxon>
        <taxon>Pentapetalae</taxon>
        <taxon>Caryophyllales</taxon>
        <taxon>Nepenthaceae</taxon>
        <taxon>Nepenthes</taxon>
    </lineage>
</organism>
<dbReference type="EMBL" id="BSYO01000053">
    <property type="protein sequence ID" value="GMH32037.1"/>
    <property type="molecule type" value="Genomic_DNA"/>
</dbReference>
<name>A0AAD3Y6Z4_NEPGR</name>
<reference evidence="2" key="1">
    <citation type="submission" date="2023-05" db="EMBL/GenBank/DDBJ databases">
        <title>Nepenthes gracilis genome sequencing.</title>
        <authorList>
            <person name="Fukushima K."/>
        </authorList>
    </citation>
    <scope>NUCLEOTIDE SEQUENCE</scope>
    <source>
        <strain evidence="2">SING2019-196</strain>
    </source>
</reference>
<feature type="compositionally biased region" description="Low complexity" evidence="1">
    <location>
        <begin position="41"/>
        <end position="59"/>
    </location>
</feature>
<gene>
    <name evidence="2" type="ORF">Nepgr_033881</name>
</gene>